<dbReference type="InterPro" id="IPR010930">
    <property type="entry name" value="Flg_bb/hook_C_dom"/>
</dbReference>
<dbReference type="GO" id="GO:0030694">
    <property type="term" value="C:bacterial-type flagellum basal body, rod"/>
    <property type="evidence" value="ECO:0007669"/>
    <property type="project" value="UniProtKB-UniRule"/>
</dbReference>
<evidence type="ECO:0000256" key="3">
    <source>
        <dbReference type="ARBA" id="ARBA00023143"/>
    </source>
</evidence>
<sequence length="246" mass="27019">METMLLVNASQRSALERQMDVIANNLANLSTTAYKGERAVFSEYLVDTGGRDAPRGGDETSFVLDYGTIRSTENGPIQITGNALDIALEGPGFMQVQNQDGELLYTRRGHLTKDEQGFLALPTGERVLDDDGNPIDLNTLVDKPVINPDGTISLPDETIQINLVLFDNDRALERRENSLFAPGTQQPRPTDQIQVVQGALEGSNVNAIKETTRMLEVMRAYQSAQRSTDSLNDVRDKAIDALPRAN</sequence>
<dbReference type="Proteomes" id="UP000295399">
    <property type="component" value="Unassembled WGS sequence"/>
</dbReference>
<gene>
    <name evidence="8" type="ORF">EV659_101481</name>
</gene>
<feature type="domain" description="Flagellar basal body rod protein N-terminal" evidence="5">
    <location>
        <begin position="13"/>
        <end position="35"/>
    </location>
</feature>
<evidence type="ECO:0000313" key="8">
    <source>
        <dbReference type="EMBL" id="TCP38574.1"/>
    </source>
</evidence>
<dbReference type="InterPro" id="IPR037925">
    <property type="entry name" value="FlgE/F/G-like"/>
</dbReference>
<reference evidence="8 9" key="1">
    <citation type="submission" date="2019-03" db="EMBL/GenBank/DDBJ databases">
        <title>Genomic Encyclopedia of Type Strains, Phase IV (KMG-IV): sequencing the most valuable type-strain genomes for metagenomic binning, comparative biology and taxonomic classification.</title>
        <authorList>
            <person name="Goeker M."/>
        </authorList>
    </citation>
    <scope>NUCLEOTIDE SEQUENCE [LARGE SCALE GENOMIC DNA]</scope>
    <source>
        <strain evidence="8 9">DSM 2132</strain>
    </source>
</reference>
<evidence type="ECO:0000259" key="7">
    <source>
        <dbReference type="Pfam" id="PF22692"/>
    </source>
</evidence>
<dbReference type="PROSITE" id="PS00588">
    <property type="entry name" value="FLAGELLA_BB_ROD"/>
    <property type="match status" value="1"/>
</dbReference>
<feature type="domain" description="Flagellar hook protein FlgE/F/G-like D1" evidence="7">
    <location>
        <begin position="87"/>
        <end position="153"/>
    </location>
</feature>
<dbReference type="InterPro" id="IPR012836">
    <property type="entry name" value="FlgF"/>
</dbReference>
<proteinExistence type="inferred from homology"/>
<feature type="domain" description="Flagellar basal-body/hook protein C-terminal" evidence="6">
    <location>
        <begin position="196"/>
        <end position="240"/>
    </location>
</feature>
<dbReference type="PANTHER" id="PTHR30435">
    <property type="entry name" value="FLAGELLAR PROTEIN"/>
    <property type="match status" value="1"/>
</dbReference>
<evidence type="ECO:0000313" key="9">
    <source>
        <dbReference type="Proteomes" id="UP000295399"/>
    </source>
</evidence>
<organism evidence="8 9">
    <name type="scientific">Rhodothalassium salexigens DSM 2132</name>
    <dbReference type="NCBI Taxonomy" id="1188247"/>
    <lineage>
        <taxon>Bacteria</taxon>
        <taxon>Pseudomonadati</taxon>
        <taxon>Pseudomonadota</taxon>
        <taxon>Alphaproteobacteria</taxon>
        <taxon>Rhodothalassiales</taxon>
        <taxon>Rhodothalassiaceae</taxon>
        <taxon>Rhodothalassium</taxon>
    </lineage>
</organism>
<dbReference type="InterPro" id="IPR053967">
    <property type="entry name" value="LlgE_F_G-like_D1"/>
</dbReference>
<keyword evidence="9" id="KW-1185">Reference proteome</keyword>
<dbReference type="PANTHER" id="PTHR30435:SF19">
    <property type="entry name" value="FLAGELLAR BASAL-BODY ROD PROTEIN FLGG"/>
    <property type="match status" value="1"/>
</dbReference>
<dbReference type="InterPro" id="IPR020013">
    <property type="entry name" value="Flagellar_FlgE/F/G"/>
</dbReference>
<evidence type="ECO:0000259" key="5">
    <source>
        <dbReference type="Pfam" id="PF00460"/>
    </source>
</evidence>
<accession>A0A4R2PTU5</accession>
<keyword evidence="8" id="KW-0282">Flagellum</keyword>
<comment type="similarity">
    <text evidence="2 4">Belongs to the flagella basal body rod proteins family.</text>
</comment>
<comment type="caution">
    <text evidence="8">The sequence shown here is derived from an EMBL/GenBank/DDBJ whole genome shotgun (WGS) entry which is preliminary data.</text>
</comment>
<dbReference type="NCBIfam" id="TIGR02490">
    <property type="entry name" value="flgF"/>
    <property type="match status" value="1"/>
</dbReference>
<comment type="subunit">
    <text evidence="4">The basal body constitutes a major portion of the flagellar organelle and consists of five rings (E,L,P,S, and M) mounted on a central rod. The rod consists of about 26 subunits of FlgG in the distal portion, and FlgB, FlgC and FlgF are thought to build up the proximal portion of the rod with about 6 subunits each.</text>
</comment>
<name>A0A4R2PTU5_RHOSA</name>
<dbReference type="InParanoid" id="A0A4R2PTU5"/>
<dbReference type="SUPFAM" id="SSF117143">
    <property type="entry name" value="Flagellar hook protein flgE"/>
    <property type="match status" value="1"/>
</dbReference>
<comment type="subcellular location">
    <subcellularLocation>
        <location evidence="1 4">Bacterial flagellum basal body</location>
    </subcellularLocation>
</comment>
<dbReference type="EMBL" id="SLXO01000001">
    <property type="protein sequence ID" value="TCP38574.1"/>
    <property type="molecule type" value="Genomic_DNA"/>
</dbReference>
<protein>
    <recommendedName>
        <fullName evidence="4">Flagellar basal-body rod protein FlgF</fullName>
    </recommendedName>
</protein>
<evidence type="ECO:0000256" key="1">
    <source>
        <dbReference type="ARBA" id="ARBA00004117"/>
    </source>
</evidence>
<dbReference type="Pfam" id="PF22692">
    <property type="entry name" value="LlgE_F_G_D1"/>
    <property type="match status" value="1"/>
</dbReference>
<evidence type="ECO:0000259" key="6">
    <source>
        <dbReference type="Pfam" id="PF06429"/>
    </source>
</evidence>
<keyword evidence="3 4" id="KW-0975">Bacterial flagellum</keyword>
<dbReference type="InterPro" id="IPR001444">
    <property type="entry name" value="Flag_bb_rod_N"/>
</dbReference>
<evidence type="ECO:0000256" key="2">
    <source>
        <dbReference type="ARBA" id="ARBA00009677"/>
    </source>
</evidence>
<dbReference type="AlphaFoldDB" id="A0A4R2PTU5"/>
<dbReference type="NCBIfam" id="TIGR03506">
    <property type="entry name" value="FlgEFG_subfam"/>
    <property type="match status" value="1"/>
</dbReference>
<dbReference type="InterPro" id="IPR019776">
    <property type="entry name" value="Flagellar_basal_body_rod_CS"/>
</dbReference>
<dbReference type="GO" id="GO:0071978">
    <property type="term" value="P:bacterial-type flagellum-dependent swarming motility"/>
    <property type="evidence" value="ECO:0007669"/>
    <property type="project" value="TreeGrafter"/>
</dbReference>
<evidence type="ECO:0000256" key="4">
    <source>
        <dbReference type="RuleBase" id="RU362116"/>
    </source>
</evidence>
<keyword evidence="8" id="KW-0969">Cilium</keyword>
<keyword evidence="8" id="KW-0966">Cell projection</keyword>
<dbReference type="RefSeq" id="WP_165878657.1">
    <property type="nucleotide sequence ID" value="NZ_JACIGF010000001.1"/>
</dbReference>
<dbReference type="Pfam" id="PF06429">
    <property type="entry name" value="Flg_bbr_C"/>
    <property type="match status" value="1"/>
</dbReference>
<dbReference type="Pfam" id="PF00460">
    <property type="entry name" value="Flg_bb_rod"/>
    <property type="match status" value="1"/>
</dbReference>